<comment type="similarity">
    <text evidence="1">Belongs to the HipA Ser/Thr kinase family.</text>
</comment>
<reference evidence="5" key="1">
    <citation type="submission" date="2021-12" db="EMBL/GenBank/DDBJ databases">
        <authorList>
            <person name="Ulrich A."/>
        </authorList>
    </citation>
    <scope>NUCLEOTIDE SEQUENCE</scope>
    <source>
        <strain evidence="5">A1P009</strain>
    </source>
</reference>
<feature type="domain" description="HipA-like C-terminal" evidence="4">
    <location>
        <begin position="158"/>
        <end position="367"/>
    </location>
</feature>
<dbReference type="InterPro" id="IPR052028">
    <property type="entry name" value="HipA_Ser/Thr_kinase"/>
</dbReference>
<name>A0ABS8UF37_9GAMM</name>
<organism evidence="5 6">
    <name type="scientific">Luteimonas fraxinea</name>
    <dbReference type="NCBI Taxonomy" id="2901869"/>
    <lineage>
        <taxon>Bacteria</taxon>
        <taxon>Pseudomonadati</taxon>
        <taxon>Pseudomonadota</taxon>
        <taxon>Gammaproteobacteria</taxon>
        <taxon>Lysobacterales</taxon>
        <taxon>Lysobacteraceae</taxon>
        <taxon>Luteimonas</taxon>
    </lineage>
</organism>
<dbReference type="RefSeq" id="WP_232136740.1">
    <property type="nucleotide sequence ID" value="NZ_JAJQKU010000003.1"/>
</dbReference>
<gene>
    <name evidence="5" type="ORF">LTT95_12015</name>
</gene>
<sequence length="423" mass="46693">MARHLEIHLDGRWVRAATLEPFGDGVRVDYLDDYVFRDTPVPVSMTRPVAFSPPGQAAKGTPAFLFDLVPQGHGRQLLLQLLYLRDSDHLLLPLIEAGAFSPVGQLRVDTAVAFYDDYVRRNPPPPGGFTLQALANRDLHAVEHLATHAMLTAGSPGVQGIAPKYLLAEDATGQLYAELALSDLQVRAHWLAKGPRSRSAVDQTVLRNEAAYLQVAAACGLRVYRAETIRLEGGLLLMPRFDRRVAPVGVQRLAQESLASLAGLTGFGQPVRLNTLLRALRRHVSDPRTETIEFLQRDVLNQAMRNTDNHARNHAVQRLPGGCVQLTPLYDFAPMFMDPELIPRVAQWADAADVRLDDWAHILAALDLRDDERAPVTRAMHDFAARVAALPLTMRDAGVDAAIIEQCRASIDRQADQLARLIP</sequence>
<dbReference type="EMBL" id="JAJQKU010000003">
    <property type="protein sequence ID" value="MCD9097664.1"/>
    <property type="molecule type" value="Genomic_DNA"/>
</dbReference>
<dbReference type="InterPro" id="IPR012893">
    <property type="entry name" value="HipA-like_C"/>
</dbReference>
<keyword evidence="6" id="KW-1185">Reference proteome</keyword>
<proteinExistence type="inferred from homology"/>
<protein>
    <submittedName>
        <fullName evidence="5">HipA domain-containing protein</fullName>
    </submittedName>
</protein>
<evidence type="ECO:0000256" key="3">
    <source>
        <dbReference type="ARBA" id="ARBA00022777"/>
    </source>
</evidence>
<dbReference type="Proteomes" id="UP001430360">
    <property type="component" value="Unassembled WGS sequence"/>
</dbReference>
<evidence type="ECO:0000313" key="5">
    <source>
        <dbReference type="EMBL" id="MCD9097664.1"/>
    </source>
</evidence>
<keyword evidence="2" id="KW-0808">Transferase</keyword>
<dbReference type="Pfam" id="PF07804">
    <property type="entry name" value="HipA_C"/>
    <property type="match status" value="1"/>
</dbReference>
<reference evidence="5" key="2">
    <citation type="journal article" date="2022" name="Syst. Appl. Microbiol.">
        <title>Physiological and genomic characterisation of Luteimonas fraxinea sp. nov., a bacterial species associated with trees tolerant to ash dieback.</title>
        <authorList>
            <person name="Ulrich K."/>
            <person name="Becker R."/>
            <person name="Behrendt U."/>
            <person name="Kube M."/>
            <person name="Schneck V."/>
            <person name="Ulrich A."/>
        </authorList>
    </citation>
    <scope>NUCLEOTIDE SEQUENCE</scope>
    <source>
        <strain evidence="5">A1P009</strain>
    </source>
</reference>
<comment type="caution">
    <text evidence="5">The sequence shown here is derived from an EMBL/GenBank/DDBJ whole genome shotgun (WGS) entry which is preliminary data.</text>
</comment>
<evidence type="ECO:0000256" key="2">
    <source>
        <dbReference type="ARBA" id="ARBA00022679"/>
    </source>
</evidence>
<keyword evidence="3" id="KW-0418">Kinase</keyword>
<evidence type="ECO:0000256" key="1">
    <source>
        <dbReference type="ARBA" id="ARBA00010164"/>
    </source>
</evidence>
<dbReference type="PANTHER" id="PTHR37419">
    <property type="entry name" value="SERINE/THREONINE-PROTEIN KINASE TOXIN HIPA"/>
    <property type="match status" value="1"/>
</dbReference>
<evidence type="ECO:0000259" key="4">
    <source>
        <dbReference type="Pfam" id="PF07804"/>
    </source>
</evidence>
<accession>A0ABS8UF37</accession>
<dbReference type="PANTHER" id="PTHR37419:SF8">
    <property type="entry name" value="TOXIN YJJJ"/>
    <property type="match status" value="1"/>
</dbReference>
<evidence type="ECO:0000313" key="6">
    <source>
        <dbReference type="Proteomes" id="UP001430360"/>
    </source>
</evidence>